<gene>
    <name evidence="10" type="ORF">ASV53_13805</name>
</gene>
<dbReference type="InterPro" id="IPR025705">
    <property type="entry name" value="Beta_hexosaminidase_sua/sub"/>
</dbReference>
<dbReference type="SMART" id="SM01081">
    <property type="entry name" value="CHB_HEX"/>
    <property type="match status" value="1"/>
</dbReference>
<comment type="caution">
    <text evidence="10">The sequence shown here is derived from an EMBL/GenBank/DDBJ whole genome shotgun (WGS) entry which is preliminary data.</text>
</comment>
<dbReference type="Proteomes" id="UP000215999">
    <property type="component" value="Unassembled WGS sequence"/>
</dbReference>
<accession>A0ABX4FXM4</accession>
<comment type="similarity">
    <text evidence="2">Belongs to the glycosyl hydrolase 20 family.</text>
</comment>
<evidence type="ECO:0000256" key="4">
    <source>
        <dbReference type="ARBA" id="ARBA00022801"/>
    </source>
</evidence>
<feature type="signal peptide" evidence="8">
    <location>
        <begin position="1"/>
        <end position="27"/>
    </location>
</feature>
<evidence type="ECO:0000256" key="5">
    <source>
        <dbReference type="ARBA" id="ARBA00023295"/>
    </source>
</evidence>
<dbReference type="InterPro" id="IPR015883">
    <property type="entry name" value="Glyco_hydro_20_cat"/>
</dbReference>
<keyword evidence="5" id="KW-0326">Glycosidase</keyword>
<dbReference type="InterPro" id="IPR004866">
    <property type="entry name" value="CHB/HEX_N_dom"/>
</dbReference>
<feature type="chain" id="PRO_5045422547" description="beta-N-acetylhexosaminidase" evidence="8">
    <location>
        <begin position="28"/>
        <end position="388"/>
    </location>
</feature>
<keyword evidence="11" id="KW-1185">Reference proteome</keyword>
<feature type="domain" description="Chitobiase/beta-hexosaminidases N-terminal" evidence="9">
    <location>
        <begin position="35"/>
        <end position="197"/>
    </location>
</feature>
<evidence type="ECO:0000256" key="6">
    <source>
        <dbReference type="ARBA" id="ARBA00030512"/>
    </source>
</evidence>
<dbReference type="Pfam" id="PF00728">
    <property type="entry name" value="Glyco_hydro_20"/>
    <property type="match status" value="1"/>
</dbReference>
<dbReference type="PANTHER" id="PTHR22600:SF57">
    <property type="entry name" value="BETA-N-ACETYLHEXOSAMINIDASE"/>
    <property type="match status" value="1"/>
</dbReference>
<evidence type="ECO:0000256" key="2">
    <source>
        <dbReference type="ARBA" id="ARBA00006285"/>
    </source>
</evidence>
<dbReference type="RefSeq" id="WP_145958735.1">
    <property type="nucleotide sequence ID" value="NZ_NOIF01000086.1"/>
</dbReference>
<dbReference type="EMBL" id="NOIF01000086">
    <property type="protein sequence ID" value="OZS43350.1"/>
    <property type="molecule type" value="Genomic_DNA"/>
</dbReference>
<comment type="catalytic activity">
    <reaction evidence="1">
        <text>Hydrolysis of terminal non-reducing N-acetyl-D-hexosamine residues in N-acetyl-beta-D-hexosaminides.</text>
        <dbReference type="EC" id="3.2.1.52"/>
    </reaction>
</comment>
<dbReference type="InterPro" id="IPR015882">
    <property type="entry name" value="HEX_bac_N"/>
</dbReference>
<dbReference type="EC" id="3.2.1.52" evidence="3"/>
<dbReference type="SUPFAM" id="SSF55545">
    <property type="entry name" value="beta-N-acetylhexosaminidase-like domain"/>
    <property type="match status" value="1"/>
</dbReference>
<evidence type="ECO:0000259" key="9">
    <source>
        <dbReference type="SMART" id="SM01081"/>
    </source>
</evidence>
<reference evidence="10 11" key="1">
    <citation type="journal article" date="2016" name="Antonie Van Leeuwenhoek">
        <title>Photobacterium sanguinicancri sp. nov. isolated from marine animals.</title>
        <authorList>
            <person name="Gomez-Gil B."/>
            <person name="Roque A."/>
            <person name="Rotllant G."/>
            <person name="Romalde J.L."/>
            <person name="Doce A."/>
            <person name="Eggermont M."/>
            <person name="Defoirdt T."/>
        </authorList>
    </citation>
    <scope>NUCLEOTIDE SEQUENCE [LARGE SCALE GENOMIC DNA]</scope>
    <source>
        <strain evidence="10 11">CAIM 1827</strain>
    </source>
</reference>
<evidence type="ECO:0000256" key="1">
    <source>
        <dbReference type="ARBA" id="ARBA00001231"/>
    </source>
</evidence>
<dbReference type="SUPFAM" id="SSF49384">
    <property type="entry name" value="Carbohydrate-binding domain"/>
    <property type="match status" value="1"/>
</dbReference>
<dbReference type="InterPro" id="IPR008965">
    <property type="entry name" value="CBM2/CBM3_carb-bd_dom_sf"/>
</dbReference>
<evidence type="ECO:0000256" key="7">
    <source>
        <dbReference type="ARBA" id="ARBA00033000"/>
    </source>
</evidence>
<keyword evidence="8" id="KW-0732">Signal</keyword>
<dbReference type="Pfam" id="PF02838">
    <property type="entry name" value="Glyco_hydro_20b"/>
    <property type="match status" value="1"/>
</dbReference>
<protein>
    <recommendedName>
        <fullName evidence="3">beta-N-acetylhexosaminidase</fullName>
        <ecNumber evidence="3">3.2.1.52</ecNumber>
    </recommendedName>
    <alternativeName>
        <fullName evidence="6">Beta-N-acetylhexosaminidase</fullName>
    </alternativeName>
    <alternativeName>
        <fullName evidence="7">N-acetyl-beta-glucosaminidase</fullName>
    </alternativeName>
</protein>
<evidence type="ECO:0000313" key="10">
    <source>
        <dbReference type="EMBL" id="OZS43350.1"/>
    </source>
</evidence>
<dbReference type="InterPro" id="IPR029018">
    <property type="entry name" value="Hex-like_dom2"/>
</dbReference>
<evidence type="ECO:0000256" key="8">
    <source>
        <dbReference type="SAM" id="SignalP"/>
    </source>
</evidence>
<proteinExistence type="inferred from homology"/>
<dbReference type="Gene3D" id="3.30.379.10">
    <property type="entry name" value="Chitobiase/beta-hexosaminidase domain 2-like"/>
    <property type="match status" value="1"/>
</dbReference>
<feature type="non-terminal residue" evidence="10">
    <location>
        <position position="388"/>
    </location>
</feature>
<dbReference type="Pfam" id="PF03173">
    <property type="entry name" value="CHB_HEX"/>
    <property type="match status" value="1"/>
</dbReference>
<evidence type="ECO:0000313" key="11">
    <source>
        <dbReference type="Proteomes" id="UP000215999"/>
    </source>
</evidence>
<dbReference type="InterPro" id="IPR017853">
    <property type="entry name" value="GH"/>
</dbReference>
<organism evidence="10 11">
    <name type="scientific">Photobacterium sanguinicancri</name>
    <dbReference type="NCBI Taxonomy" id="875932"/>
    <lineage>
        <taxon>Bacteria</taxon>
        <taxon>Pseudomonadati</taxon>
        <taxon>Pseudomonadota</taxon>
        <taxon>Gammaproteobacteria</taxon>
        <taxon>Vibrionales</taxon>
        <taxon>Vibrionaceae</taxon>
        <taxon>Photobacterium</taxon>
    </lineage>
</organism>
<dbReference type="InterPro" id="IPR012291">
    <property type="entry name" value="CBM2_carb-bd_dom_sf"/>
</dbReference>
<dbReference type="Gene3D" id="2.60.40.290">
    <property type="match status" value="1"/>
</dbReference>
<dbReference type="Gene3D" id="3.20.20.80">
    <property type="entry name" value="Glycosidases"/>
    <property type="match status" value="1"/>
</dbReference>
<evidence type="ECO:0000256" key="3">
    <source>
        <dbReference type="ARBA" id="ARBA00012663"/>
    </source>
</evidence>
<dbReference type="PANTHER" id="PTHR22600">
    <property type="entry name" value="BETA-HEXOSAMINIDASE"/>
    <property type="match status" value="1"/>
</dbReference>
<sequence length="388" mass="42987">MNQIKLPLKVLAVALMSQLAISNLAYSETFHPKANELELLWKVVDHDIGENIFLGSLTITNNGTETLGDKDWSLYFSSVRPPASALPSDNIDGIAARKQMLDQNVLLRNADDADSGDYFVLEPVAGFKPILPGESREIMITAQYWQMLKNDSPSGFHIAYNGKAPHAISVDVMMDPSDPKQTRQSINDNMPVQTAQLRFTENNAEKLQVPVQHQVVPQLQTVELKDGAFLTLLGWTASIKAPESLHNEALYLQSSLKDLMKGDFPINATDPNMAGIINLTINPLLDTDADGVADKEGYRLDIDPFNGITIEGKDASGVFYGIQTLRQLIPNDVYQSSVSANKMQHAVLPAMTALDAPRFEYRGMMLDVARNFQSKETIFKLIDLLAYY</sequence>
<dbReference type="SUPFAM" id="SSF51445">
    <property type="entry name" value="(Trans)glycosidases"/>
    <property type="match status" value="1"/>
</dbReference>
<name>A0ABX4FXM4_9GAMM</name>
<keyword evidence="4" id="KW-0378">Hydrolase</keyword>